<accession>A0AA49K276</accession>
<evidence type="ECO:0000313" key="3">
    <source>
        <dbReference type="Proteomes" id="UP001229955"/>
    </source>
</evidence>
<dbReference type="Proteomes" id="UP001229955">
    <property type="component" value="Chromosome"/>
</dbReference>
<accession>A0AA49JWM5</accession>
<organism evidence="2 3">
    <name type="scientific">Pseudogemmatithrix spongiicola</name>
    <dbReference type="NCBI Taxonomy" id="3062599"/>
    <lineage>
        <taxon>Bacteria</taxon>
        <taxon>Pseudomonadati</taxon>
        <taxon>Gemmatimonadota</taxon>
        <taxon>Gemmatimonadia</taxon>
        <taxon>Gemmatimonadales</taxon>
        <taxon>Gemmatimonadaceae</taxon>
        <taxon>Pseudogemmatithrix</taxon>
    </lineage>
</organism>
<protein>
    <recommendedName>
        <fullName evidence="4">Lipoprotein</fullName>
    </recommendedName>
</protein>
<dbReference type="RefSeq" id="WP_367886083.1">
    <property type="nucleotide sequence ID" value="NZ_CP130612.1"/>
</dbReference>
<gene>
    <name evidence="1" type="ORF">Strain138_002540</name>
    <name evidence="2" type="ORF">Strain318_002540</name>
</gene>
<dbReference type="PROSITE" id="PS51257">
    <property type="entry name" value="PROKAR_LIPOPROTEIN"/>
    <property type="match status" value="1"/>
</dbReference>
<evidence type="ECO:0008006" key="4">
    <source>
        <dbReference type="Google" id="ProtNLM"/>
    </source>
</evidence>
<dbReference type="KEGG" id="pspc:Strain318_002540"/>
<dbReference type="EMBL" id="CP130613">
    <property type="protein sequence ID" value="WKW16130.1"/>
    <property type="molecule type" value="Genomic_DNA"/>
</dbReference>
<reference evidence="2" key="1">
    <citation type="submission" date="2023-07" db="EMBL/GenBank/DDBJ databases">
        <authorList>
            <person name="Haufschild T."/>
            <person name="Kallscheuer N."/>
            <person name="Hammer J."/>
            <person name="Kohn T."/>
            <person name="Kabuu M."/>
            <person name="Jogler M."/>
            <person name="Wohfarth N."/>
            <person name="Heuer A."/>
            <person name="Rohde M."/>
            <person name="van Teeseling M.C.F."/>
            <person name="Jogler C."/>
        </authorList>
    </citation>
    <scope>NUCLEOTIDE SEQUENCE</scope>
    <source>
        <strain evidence="1">Strain 138</strain>
        <strain evidence="2">Strain 318</strain>
    </source>
</reference>
<name>A0AA49K276_9BACT</name>
<dbReference type="EMBL" id="CP130612">
    <property type="protein sequence ID" value="WKW13223.1"/>
    <property type="molecule type" value="Genomic_DNA"/>
</dbReference>
<evidence type="ECO:0000313" key="1">
    <source>
        <dbReference type="EMBL" id="WKW13223.1"/>
    </source>
</evidence>
<keyword evidence="3" id="KW-1185">Reference proteome</keyword>
<sequence>MRRIPLLALASLVVACDVSTEPAAERLLPPLASQEWSAVTADGQPLPITVAHRRLDGDVHEADVLQGFTVHIDSAGAWEQRAVVRRYRDGALHEEFVVTAKGSWAAEPSGYIFVTDRAELAFLVPEAFTESFTTAVWVEGVTQGVTVTLTKATP</sequence>
<proteinExistence type="predicted"/>
<evidence type="ECO:0000313" key="2">
    <source>
        <dbReference type="EMBL" id="WKW16130.1"/>
    </source>
</evidence>
<dbReference type="AlphaFoldDB" id="A0AA49K276"/>